<dbReference type="Proteomes" id="UP000627292">
    <property type="component" value="Unassembled WGS sequence"/>
</dbReference>
<dbReference type="SUPFAM" id="SSF49464">
    <property type="entry name" value="Carboxypeptidase regulatory domain-like"/>
    <property type="match status" value="1"/>
</dbReference>
<reference evidence="1" key="1">
    <citation type="journal article" date="2014" name="Int. J. Syst. Evol. Microbiol.">
        <title>Complete genome sequence of Corynebacterium casei LMG S-19264T (=DSM 44701T), isolated from a smear-ripened cheese.</title>
        <authorList>
            <consortium name="US DOE Joint Genome Institute (JGI-PGF)"/>
            <person name="Walter F."/>
            <person name="Albersmeier A."/>
            <person name="Kalinowski J."/>
            <person name="Ruckert C."/>
        </authorList>
    </citation>
    <scope>NUCLEOTIDE SEQUENCE</scope>
    <source>
        <strain evidence="1">CGMCC 1.15290</strain>
    </source>
</reference>
<dbReference type="EMBL" id="BMIB01000001">
    <property type="protein sequence ID" value="GGH58162.1"/>
    <property type="molecule type" value="Genomic_DNA"/>
</dbReference>
<reference evidence="1" key="2">
    <citation type="submission" date="2020-09" db="EMBL/GenBank/DDBJ databases">
        <authorList>
            <person name="Sun Q."/>
            <person name="Zhou Y."/>
        </authorList>
    </citation>
    <scope>NUCLEOTIDE SEQUENCE</scope>
    <source>
        <strain evidence="1">CGMCC 1.15290</strain>
    </source>
</reference>
<evidence type="ECO:0000313" key="1">
    <source>
        <dbReference type="EMBL" id="GGH58162.1"/>
    </source>
</evidence>
<evidence type="ECO:0008006" key="3">
    <source>
        <dbReference type="Google" id="ProtNLM"/>
    </source>
</evidence>
<proteinExistence type="predicted"/>
<name>A0A917IMX4_9BACT</name>
<protein>
    <recommendedName>
        <fullName evidence="3">Carboxypeptidase-like regulatory domain-containing protein</fullName>
    </recommendedName>
</protein>
<gene>
    <name evidence="1" type="ORF">GCM10011379_03620</name>
</gene>
<dbReference type="AlphaFoldDB" id="A0A917IMX4"/>
<evidence type="ECO:0000313" key="2">
    <source>
        <dbReference type="Proteomes" id="UP000627292"/>
    </source>
</evidence>
<dbReference type="InterPro" id="IPR008969">
    <property type="entry name" value="CarboxyPept-like_regulatory"/>
</dbReference>
<comment type="caution">
    <text evidence="1">The sequence shown here is derived from an EMBL/GenBank/DDBJ whole genome shotgun (WGS) entry which is preliminary data.</text>
</comment>
<keyword evidence="2" id="KW-1185">Reference proteome</keyword>
<dbReference type="Pfam" id="PF13715">
    <property type="entry name" value="CarbopepD_reg_2"/>
    <property type="match status" value="1"/>
</dbReference>
<accession>A0A917IMX4</accession>
<sequence>MLLVCFLSPLFLKAQVVYRGTVSDKESGRPVQAASVFFSNTSYGATSKADGSFRLNLPARGVYDMVVAVVGYETFTLHVTPATPDTIRVQLQPKVKELEAIVLQSFEKDGWKKWGKTFSESFLGRTGNALDCEIVNYQDIRFRYDNAKRELIAIAYKPLIIQNRALGYTIQYQMEQFSFNFRQGYLLYTGYPLFEEMQSSDRQMKKWARKREQAYWGSLMHFMRSLYGKRLLENNFRMYRMSLVPNEEKQRIKPLYKQIQFTPDGKPVTVSYDSVFYYNQILKQSDELEMVEQTALSADSVSYPIDGATIGMKFDEYLKVEYTVKKGAAFAEQMSGTTQWRANPTSNIKLMNNEPLRVNSNGAFYNPINLVTSGYWSQSEKMANMLPFDYQSSYK</sequence>
<dbReference type="Gene3D" id="2.60.40.1120">
    <property type="entry name" value="Carboxypeptidase-like, regulatory domain"/>
    <property type="match status" value="1"/>
</dbReference>
<organism evidence="1 2">
    <name type="scientific">Filimonas zeae</name>
    <dbReference type="NCBI Taxonomy" id="1737353"/>
    <lineage>
        <taxon>Bacteria</taxon>
        <taxon>Pseudomonadati</taxon>
        <taxon>Bacteroidota</taxon>
        <taxon>Chitinophagia</taxon>
        <taxon>Chitinophagales</taxon>
        <taxon>Chitinophagaceae</taxon>
        <taxon>Filimonas</taxon>
    </lineage>
</organism>